<organism evidence="6 7">
    <name type="scientific">Gilvimarinus japonicus</name>
    <dbReference type="NCBI Taxonomy" id="1796469"/>
    <lineage>
        <taxon>Bacteria</taxon>
        <taxon>Pseudomonadati</taxon>
        <taxon>Pseudomonadota</taxon>
        <taxon>Gammaproteobacteria</taxon>
        <taxon>Cellvibrionales</taxon>
        <taxon>Cellvibrionaceae</taxon>
        <taxon>Gilvimarinus</taxon>
    </lineage>
</organism>
<proteinExistence type="inferred from homology"/>
<evidence type="ECO:0000313" key="7">
    <source>
        <dbReference type="Proteomes" id="UP001595548"/>
    </source>
</evidence>
<dbReference type="CDD" id="cd10147">
    <property type="entry name" value="Wzt_C-like"/>
    <property type="match status" value="1"/>
</dbReference>
<evidence type="ECO:0000256" key="4">
    <source>
        <dbReference type="ARBA" id="ARBA00022840"/>
    </source>
</evidence>
<dbReference type="InterPro" id="IPR027417">
    <property type="entry name" value="P-loop_NTPase"/>
</dbReference>
<name>A0ABV7HXJ1_9GAMM</name>
<dbReference type="SUPFAM" id="SSF52540">
    <property type="entry name" value="P-loop containing nucleoside triphosphate hydrolases"/>
    <property type="match status" value="1"/>
</dbReference>
<dbReference type="InterPro" id="IPR003439">
    <property type="entry name" value="ABC_transporter-like_ATP-bd"/>
</dbReference>
<dbReference type="Gene3D" id="2.70.50.60">
    <property type="entry name" value="abc- transporter (atp binding component) like domain"/>
    <property type="match status" value="1"/>
</dbReference>
<dbReference type="RefSeq" id="WP_382418229.1">
    <property type="nucleotide sequence ID" value="NZ_AP031500.1"/>
</dbReference>
<evidence type="ECO:0000259" key="5">
    <source>
        <dbReference type="PROSITE" id="PS50893"/>
    </source>
</evidence>
<dbReference type="InterPro" id="IPR015860">
    <property type="entry name" value="ABC_transpr_TagH-like"/>
</dbReference>
<dbReference type="CDD" id="cd03220">
    <property type="entry name" value="ABC_KpsT_Wzt"/>
    <property type="match status" value="1"/>
</dbReference>
<dbReference type="PROSITE" id="PS00211">
    <property type="entry name" value="ABC_TRANSPORTER_1"/>
    <property type="match status" value="1"/>
</dbReference>
<dbReference type="EMBL" id="JBHRTL010000031">
    <property type="protein sequence ID" value="MFC3156815.1"/>
    <property type="molecule type" value="Genomic_DNA"/>
</dbReference>
<dbReference type="Gene3D" id="3.40.50.300">
    <property type="entry name" value="P-loop containing nucleotide triphosphate hydrolases"/>
    <property type="match status" value="1"/>
</dbReference>
<dbReference type="Pfam" id="PF14524">
    <property type="entry name" value="Wzt_C"/>
    <property type="match status" value="1"/>
</dbReference>
<evidence type="ECO:0000313" key="6">
    <source>
        <dbReference type="EMBL" id="MFC3156815.1"/>
    </source>
</evidence>
<comment type="similarity">
    <text evidence="1">Belongs to the ABC transporter superfamily.</text>
</comment>
<dbReference type="InterPro" id="IPR017871">
    <property type="entry name" value="ABC_transporter-like_CS"/>
</dbReference>
<evidence type="ECO:0000256" key="1">
    <source>
        <dbReference type="ARBA" id="ARBA00005417"/>
    </source>
</evidence>
<reference evidence="7" key="1">
    <citation type="journal article" date="2019" name="Int. J. Syst. Evol. Microbiol.">
        <title>The Global Catalogue of Microorganisms (GCM) 10K type strain sequencing project: providing services to taxonomists for standard genome sequencing and annotation.</title>
        <authorList>
            <consortium name="The Broad Institute Genomics Platform"/>
            <consortium name="The Broad Institute Genome Sequencing Center for Infectious Disease"/>
            <person name="Wu L."/>
            <person name="Ma J."/>
        </authorList>
    </citation>
    <scope>NUCLEOTIDE SEQUENCE [LARGE SCALE GENOMIC DNA]</scope>
    <source>
        <strain evidence="7">KCTC 52141</strain>
    </source>
</reference>
<dbReference type="Proteomes" id="UP001595548">
    <property type="component" value="Unassembled WGS sequence"/>
</dbReference>
<dbReference type="Pfam" id="PF00005">
    <property type="entry name" value="ABC_tran"/>
    <property type="match status" value="1"/>
</dbReference>
<dbReference type="SMART" id="SM00382">
    <property type="entry name" value="AAA"/>
    <property type="match status" value="1"/>
</dbReference>
<dbReference type="GO" id="GO:0005524">
    <property type="term" value="F:ATP binding"/>
    <property type="evidence" value="ECO:0007669"/>
    <property type="project" value="UniProtKB-KW"/>
</dbReference>
<dbReference type="PANTHER" id="PTHR46743:SF2">
    <property type="entry name" value="TEICHOIC ACIDS EXPORT ATP-BINDING PROTEIN TAGH"/>
    <property type="match status" value="1"/>
</dbReference>
<protein>
    <submittedName>
        <fullName evidence="6">ABC transporter ATP-binding protein</fullName>
    </submittedName>
</protein>
<sequence length="440" mass="48446">MDEALIVRNVSKKFQLHNEPLKRLVSLLVPVFRAKAQVFNALKDVSVELRAGETLGIVGRNGAGKSTLLQIICGTLRPSAGSVQVRGRVAALLELGAGFNTDFTGRENIYLNAAIYGLSRREVDARVDAIIAFAEIGDFIDRPVRVYSSGMFVRLAFSIIAHVDADVLVIDEALAVGDALFSQKCMRFLDDFKKRGSIVFVSHDSGAVSQLCDKALWLHQGEVMLEGGAKQVTEAYLEFLYSETQGDKVVDCNETIAYEQAVEAWHDPRDQLLKNSKYRNDIEIYPFDTTVSSFGTGLVQVVDSCFRDEQNRKLSVVLGGSIVELEVVMNVQSELSNFIVGFLVKDKRGQVLFGDNSLLFKPEGYSVLGNSRYVARLKFLMPYLAQGEYVVSLGIASGTQMDHIQHCWIHDALVFSCQSSHVIHGLFGTPVVGFTLGSVS</sequence>
<gene>
    <name evidence="6" type="ORF">ACFOEB_16515</name>
</gene>
<keyword evidence="3" id="KW-0547">Nucleotide-binding</keyword>
<keyword evidence="7" id="KW-1185">Reference proteome</keyword>
<dbReference type="InterPro" id="IPR003593">
    <property type="entry name" value="AAA+_ATPase"/>
</dbReference>
<keyword evidence="4 6" id="KW-0067">ATP-binding</keyword>
<accession>A0ABV7HXJ1</accession>
<dbReference type="InterPro" id="IPR050683">
    <property type="entry name" value="Bact_Polysacc_Export_ATP-bd"/>
</dbReference>
<comment type="caution">
    <text evidence="6">The sequence shown here is derived from an EMBL/GenBank/DDBJ whole genome shotgun (WGS) entry which is preliminary data.</text>
</comment>
<dbReference type="PANTHER" id="PTHR46743">
    <property type="entry name" value="TEICHOIC ACIDS EXPORT ATP-BINDING PROTEIN TAGH"/>
    <property type="match status" value="1"/>
</dbReference>
<dbReference type="InterPro" id="IPR029439">
    <property type="entry name" value="Wzt_C"/>
</dbReference>
<dbReference type="PROSITE" id="PS50893">
    <property type="entry name" value="ABC_TRANSPORTER_2"/>
    <property type="match status" value="1"/>
</dbReference>
<evidence type="ECO:0000256" key="2">
    <source>
        <dbReference type="ARBA" id="ARBA00022448"/>
    </source>
</evidence>
<evidence type="ECO:0000256" key="3">
    <source>
        <dbReference type="ARBA" id="ARBA00022741"/>
    </source>
</evidence>
<feature type="domain" description="ABC transporter" evidence="5">
    <location>
        <begin position="26"/>
        <end position="245"/>
    </location>
</feature>
<keyword evidence="2" id="KW-0813">Transport</keyword>